<protein>
    <submittedName>
        <fullName evidence="1">HAD-IA family hydrolase</fullName>
    </submittedName>
</protein>
<dbReference type="Gene3D" id="1.10.150.240">
    <property type="entry name" value="Putative phosphatase, domain 2"/>
    <property type="match status" value="1"/>
</dbReference>
<comment type="caution">
    <text evidence="1">The sequence shown here is derived from an EMBL/GenBank/DDBJ whole genome shotgun (WGS) entry which is preliminary data.</text>
</comment>
<dbReference type="Pfam" id="PF00702">
    <property type="entry name" value="Hydrolase"/>
    <property type="match status" value="1"/>
</dbReference>
<dbReference type="InterPro" id="IPR023214">
    <property type="entry name" value="HAD_sf"/>
</dbReference>
<dbReference type="AlphaFoldDB" id="A0AAP6ZTH0"/>
<dbReference type="SUPFAM" id="SSF56784">
    <property type="entry name" value="HAD-like"/>
    <property type="match status" value="1"/>
</dbReference>
<dbReference type="EMBL" id="VTXP01000010">
    <property type="protein sequence ID" value="NOJ24767.1"/>
    <property type="molecule type" value="Genomic_DNA"/>
</dbReference>
<dbReference type="GO" id="GO:0016787">
    <property type="term" value="F:hydrolase activity"/>
    <property type="evidence" value="ECO:0007669"/>
    <property type="project" value="UniProtKB-KW"/>
</dbReference>
<dbReference type="PANTHER" id="PTHR43611">
    <property type="entry name" value="ALPHA-D-GLUCOSE 1-PHOSPHATE PHOSPHATASE"/>
    <property type="match status" value="1"/>
</dbReference>
<dbReference type="Proteomes" id="UP000576645">
    <property type="component" value="Unassembled WGS sequence"/>
</dbReference>
<dbReference type="InterPro" id="IPR006439">
    <property type="entry name" value="HAD-SF_hydro_IA"/>
</dbReference>
<dbReference type="NCBIfam" id="TIGR01509">
    <property type="entry name" value="HAD-SF-IA-v3"/>
    <property type="match status" value="1"/>
</dbReference>
<keyword evidence="1" id="KW-0378">Hydrolase</keyword>
<gene>
    <name evidence="1" type="ORF">F0238_18715</name>
</gene>
<sequence>MLFAQKPPALPAAVRGVMYIGDAVRNTVLIDFDGVIRHWSNIEMEEYAATLGLVSNPLFACAFSEKLLIPAITGKISHDEWCNNVCSDLSLVYGESTAVKLVNKWRSLNAEIDYEFLNNIRTLLSNSRVVLVTNATNRLNNDLANVGLEKAFDEIINSSEIGVAKPDFLFFQRLMKRLSVKSKQCIFIDDTNRNVEAARAMGIESLLHTSTKETLDFIKDKCT</sequence>
<dbReference type="InterPro" id="IPR036412">
    <property type="entry name" value="HAD-like_sf"/>
</dbReference>
<dbReference type="InterPro" id="IPR023198">
    <property type="entry name" value="PGP-like_dom2"/>
</dbReference>
<accession>A0AAP6ZTH0</accession>
<evidence type="ECO:0000313" key="2">
    <source>
        <dbReference type="Proteomes" id="UP000576645"/>
    </source>
</evidence>
<proteinExistence type="predicted"/>
<dbReference type="PRINTS" id="PR00413">
    <property type="entry name" value="HADHALOGNASE"/>
</dbReference>
<dbReference type="PANTHER" id="PTHR43611:SF3">
    <property type="entry name" value="FLAVIN MONONUCLEOTIDE HYDROLASE 1, CHLOROPLATIC"/>
    <property type="match status" value="1"/>
</dbReference>
<dbReference type="NCBIfam" id="TIGR01549">
    <property type="entry name" value="HAD-SF-IA-v1"/>
    <property type="match status" value="1"/>
</dbReference>
<organism evidence="1 2">
    <name type="scientific">Vibrio coralliilyticus</name>
    <dbReference type="NCBI Taxonomy" id="190893"/>
    <lineage>
        <taxon>Bacteria</taxon>
        <taxon>Pseudomonadati</taxon>
        <taxon>Pseudomonadota</taxon>
        <taxon>Gammaproteobacteria</taxon>
        <taxon>Vibrionales</taxon>
        <taxon>Vibrionaceae</taxon>
        <taxon>Vibrio</taxon>
    </lineage>
</organism>
<reference evidence="1 2" key="1">
    <citation type="submission" date="2019-09" db="EMBL/GenBank/DDBJ databases">
        <title>Draft genome sequencing and comparative genomics of hatchery-associated Vibrios.</title>
        <authorList>
            <person name="Kehlet-Delgado H."/>
            <person name="Mueller R.S."/>
        </authorList>
    </citation>
    <scope>NUCLEOTIDE SEQUENCE [LARGE SCALE GENOMIC DNA]</scope>
    <source>
        <strain evidence="1 2">09-121-3</strain>
    </source>
</reference>
<name>A0AAP6ZTH0_9VIBR</name>
<dbReference type="Gene3D" id="3.40.50.1000">
    <property type="entry name" value="HAD superfamily/HAD-like"/>
    <property type="match status" value="1"/>
</dbReference>
<evidence type="ECO:0000313" key="1">
    <source>
        <dbReference type="EMBL" id="NOJ24767.1"/>
    </source>
</evidence>